<dbReference type="AlphaFoldDB" id="A0A9D1JPU5"/>
<name>A0A9D1JPU5_9FIRM</name>
<protein>
    <recommendedName>
        <fullName evidence="3">Carboxylic ester hydrolase</fullName>
        <ecNumber evidence="3">3.1.1.-</ecNumber>
    </recommendedName>
</protein>
<proteinExistence type="inferred from homology"/>
<reference evidence="5" key="2">
    <citation type="journal article" date="2021" name="PeerJ">
        <title>Extensive microbial diversity within the chicken gut microbiome revealed by metagenomics and culture.</title>
        <authorList>
            <person name="Gilroy R."/>
            <person name="Ravi A."/>
            <person name="Getino M."/>
            <person name="Pursley I."/>
            <person name="Horton D.L."/>
            <person name="Alikhan N.F."/>
            <person name="Baker D."/>
            <person name="Gharbi K."/>
            <person name="Hall N."/>
            <person name="Watson M."/>
            <person name="Adriaenssens E.M."/>
            <person name="Foster-Nyarko E."/>
            <person name="Jarju S."/>
            <person name="Secka A."/>
            <person name="Antonio M."/>
            <person name="Oren A."/>
            <person name="Chaudhuri R.R."/>
            <person name="La Ragione R."/>
            <person name="Hildebrand F."/>
            <person name="Pallen M.J."/>
        </authorList>
    </citation>
    <scope>NUCLEOTIDE SEQUENCE</scope>
    <source>
        <strain evidence="5">CHK178-757</strain>
    </source>
</reference>
<gene>
    <name evidence="5" type="ORF">IAB46_02805</name>
</gene>
<dbReference type="InterPro" id="IPR002018">
    <property type="entry name" value="CarbesteraseB"/>
</dbReference>
<dbReference type="Pfam" id="PF00135">
    <property type="entry name" value="COesterase"/>
    <property type="match status" value="2"/>
</dbReference>
<evidence type="ECO:0000256" key="2">
    <source>
        <dbReference type="ARBA" id="ARBA00022801"/>
    </source>
</evidence>
<reference evidence="5" key="1">
    <citation type="submission" date="2020-10" db="EMBL/GenBank/DDBJ databases">
        <authorList>
            <person name="Gilroy R."/>
        </authorList>
    </citation>
    <scope>NUCLEOTIDE SEQUENCE</scope>
    <source>
        <strain evidence="5">CHK178-757</strain>
    </source>
</reference>
<dbReference type="Gene3D" id="3.40.50.1820">
    <property type="entry name" value="alpha/beta hydrolase"/>
    <property type="match status" value="2"/>
</dbReference>
<comment type="similarity">
    <text evidence="1 3">Belongs to the type-B carboxylesterase/lipase family.</text>
</comment>
<evidence type="ECO:0000256" key="1">
    <source>
        <dbReference type="ARBA" id="ARBA00005964"/>
    </source>
</evidence>
<evidence type="ECO:0000313" key="6">
    <source>
        <dbReference type="Proteomes" id="UP000823927"/>
    </source>
</evidence>
<keyword evidence="2 3" id="KW-0378">Hydrolase</keyword>
<sequence length="449" mass="49525">MSSMIVETKYGKLQGVKEDGCIVFKGVPYAMPPVGDLRFKAPRPPMPWDGVLKADAFSCRSAQNDINTPDTFYGKEFYQEKVFATPVSEDSLYLNLWVPEDALAGEAEERHSFPVAVYIHGGAFLGGCGHEAEFRTGAYGKKGVILVTINYRLGVFGFLAHPWLEAEDDVACGNYGIMDQIAALDWIRENIRAFGGDPENITIFGQSAGCISVQTLLSTPYAKGKFAKAILQSGAGYPVVVQRDVTLDQAFEYGKMVAEKAGAASLEELRAVSMETLLAVQGEISEELMSTGQGLVFCPVLNRKFRTQTYDGAVENGTIANVPTMIGSTRNDITVTPEEAASQQSRFRESCRGWALAMEKLGHAPSYVYYFKRSMPGDDAGAFHSSELWYMFGTQKRCWRPLTEGDDRLAETMVSYWTNFMKNGSPEGPGLKLWPPCTAEDPFEMEFDI</sequence>
<feature type="domain" description="Carboxylesterase type B" evidence="4">
    <location>
        <begin position="3"/>
        <end position="343"/>
    </location>
</feature>
<dbReference type="InterPro" id="IPR029058">
    <property type="entry name" value="AB_hydrolase_fold"/>
</dbReference>
<dbReference type="EC" id="3.1.1.-" evidence="3"/>
<dbReference type="Proteomes" id="UP000823927">
    <property type="component" value="Unassembled WGS sequence"/>
</dbReference>
<feature type="domain" description="Carboxylesterase type B" evidence="4">
    <location>
        <begin position="362"/>
        <end position="447"/>
    </location>
</feature>
<dbReference type="PANTHER" id="PTHR11559">
    <property type="entry name" value="CARBOXYLESTERASE"/>
    <property type="match status" value="1"/>
</dbReference>
<dbReference type="PROSITE" id="PS00122">
    <property type="entry name" value="CARBOXYLESTERASE_B_1"/>
    <property type="match status" value="1"/>
</dbReference>
<accession>A0A9D1JPU5</accession>
<evidence type="ECO:0000259" key="4">
    <source>
        <dbReference type="Pfam" id="PF00135"/>
    </source>
</evidence>
<organism evidence="5 6">
    <name type="scientific">Candidatus Scybalocola faecigallinarum</name>
    <dbReference type="NCBI Taxonomy" id="2840941"/>
    <lineage>
        <taxon>Bacteria</taxon>
        <taxon>Bacillati</taxon>
        <taxon>Bacillota</taxon>
        <taxon>Clostridia</taxon>
        <taxon>Lachnospirales</taxon>
        <taxon>Lachnospiraceae</taxon>
        <taxon>Lachnospiraceae incertae sedis</taxon>
        <taxon>Candidatus Scybalocola (ex Gilroy et al. 2021)</taxon>
    </lineage>
</organism>
<evidence type="ECO:0000313" key="5">
    <source>
        <dbReference type="EMBL" id="HIS46482.1"/>
    </source>
</evidence>
<dbReference type="GO" id="GO:0016787">
    <property type="term" value="F:hydrolase activity"/>
    <property type="evidence" value="ECO:0007669"/>
    <property type="project" value="UniProtKB-KW"/>
</dbReference>
<dbReference type="InterPro" id="IPR019826">
    <property type="entry name" value="Carboxylesterase_B_AS"/>
</dbReference>
<dbReference type="EMBL" id="DVIT01000012">
    <property type="protein sequence ID" value="HIS46482.1"/>
    <property type="molecule type" value="Genomic_DNA"/>
</dbReference>
<dbReference type="SUPFAM" id="SSF53474">
    <property type="entry name" value="alpha/beta-Hydrolases"/>
    <property type="match status" value="1"/>
</dbReference>
<comment type="caution">
    <text evidence="5">The sequence shown here is derived from an EMBL/GenBank/DDBJ whole genome shotgun (WGS) entry which is preliminary data.</text>
</comment>
<evidence type="ECO:0000256" key="3">
    <source>
        <dbReference type="RuleBase" id="RU361235"/>
    </source>
</evidence>
<dbReference type="InterPro" id="IPR050309">
    <property type="entry name" value="Type-B_Carboxylest/Lipase"/>
</dbReference>